<organism evidence="1 2">
    <name type="scientific">Striga hermonthica</name>
    <name type="common">Purple witchweed</name>
    <name type="synonym">Buchnera hermonthica</name>
    <dbReference type="NCBI Taxonomy" id="68872"/>
    <lineage>
        <taxon>Eukaryota</taxon>
        <taxon>Viridiplantae</taxon>
        <taxon>Streptophyta</taxon>
        <taxon>Embryophyta</taxon>
        <taxon>Tracheophyta</taxon>
        <taxon>Spermatophyta</taxon>
        <taxon>Magnoliopsida</taxon>
        <taxon>eudicotyledons</taxon>
        <taxon>Gunneridae</taxon>
        <taxon>Pentapetalae</taxon>
        <taxon>asterids</taxon>
        <taxon>lamiids</taxon>
        <taxon>Lamiales</taxon>
        <taxon>Orobanchaceae</taxon>
        <taxon>Buchnereae</taxon>
        <taxon>Striga</taxon>
    </lineage>
</organism>
<sequence length="194" mass="22625">MLTVGVDRSWRHLETDHLTDSTLGQLVVMEDFICSIVGDIVLTLNVEAEVMTEMRAPIFKYPSYQKWYLSTGKSLTLVVEIKHCVFRVWEMVCGDYYYWRELKHQIVLGSRLQNIREDKNLFGIEPVGWLQQMEVLVFKVKSKNESCDVFYIVIATGEVRWITPTSKGLVGEFYRFLGPVFPHKNTLVQLKGYY</sequence>
<evidence type="ECO:0000313" key="1">
    <source>
        <dbReference type="EMBL" id="CAA0809545.1"/>
    </source>
</evidence>
<dbReference type="Proteomes" id="UP001153555">
    <property type="component" value="Unassembled WGS sequence"/>
</dbReference>
<accession>A0A9N7MPQ8</accession>
<evidence type="ECO:0000313" key="2">
    <source>
        <dbReference type="Proteomes" id="UP001153555"/>
    </source>
</evidence>
<proteinExistence type="predicted"/>
<dbReference type="OrthoDB" id="1918594at2759"/>
<dbReference type="AlphaFoldDB" id="A0A9N7MPQ8"/>
<gene>
    <name evidence="1" type="ORF">SHERM_11550</name>
</gene>
<reference evidence="1" key="1">
    <citation type="submission" date="2019-12" db="EMBL/GenBank/DDBJ databases">
        <authorList>
            <person name="Scholes J."/>
        </authorList>
    </citation>
    <scope>NUCLEOTIDE SEQUENCE</scope>
</reference>
<name>A0A9N7MPQ8_STRHE</name>
<comment type="caution">
    <text evidence="1">The sequence shown here is derived from an EMBL/GenBank/DDBJ whole genome shotgun (WGS) entry which is preliminary data.</text>
</comment>
<protein>
    <submittedName>
        <fullName evidence="1">Uncharacterized protein</fullName>
    </submittedName>
</protein>
<keyword evidence="2" id="KW-1185">Reference proteome</keyword>
<dbReference type="EMBL" id="CACSLK010003813">
    <property type="protein sequence ID" value="CAA0809545.1"/>
    <property type="molecule type" value="Genomic_DNA"/>
</dbReference>